<dbReference type="InterPro" id="IPR036390">
    <property type="entry name" value="WH_DNA-bd_sf"/>
</dbReference>
<dbReference type="InterPro" id="IPR014710">
    <property type="entry name" value="RmlC-like_jellyroll"/>
</dbReference>
<dbReference type="EMBL" id="AP012603">
    <property type="protein sequence ID" value="BAM88917.1"/>
    <property type="molecule type" value="Genomic_DNA"/>
</dbReference>
<gene>
    <name evidence="5" type="ORF">S58_29160</name>
</gene>
<evidence type="ECO:0000256" key="2">
    <source>
        <dbReference type="ARBA" id="ARBA00023125"/>
    </source>
</evidence>
<evidence type="ECO:0000256" key="1">
    <source>
        <dbReference type="ARBA" id="ARBA00023015"/>
    </source>
</evidence>
<dbReference type="Pfam" id="PF13545">
    <property type="entry name" value="HTH_Crp_2"/>
    <property type="match status" value="1"/>
</dbReference>
<protein>
    <submittedName>
        <fullName evidence="5">Putative transcriptional regulator, Crp/Fnr family</fullName>
    </submittedName>
</protein>
<dbReference type="InterPro" id="IPR000595">
    <property type="entry name" value="cNMP-bd_dom"/>
</dbReference>
<dbReference type="PROSITE" id="PS51063">
    <property type="entry name" value="HTH_CRP_2"/>
    <property type="match status" value="1"/>
</dbReference>
<dbReference type="eggNOG" id="COG0664">
    <property type="taxonomic scope" value="Bacteria"/>
</dbReference>
<keyword evidence="3" id="KW-0804">Transcription</keyword>
<dbReference type="PATRIC" id="fig|1245469.3.peg.2982"/>
<sequence>MILTGWAARYKSLADGRRQIVNFVLPGDTCDAQIYLLERLDHSIAALTSISYAELDRDRFESLLAADRRLAEALWCETLSNAAIQREWTLNLGRRDAFERVAHLLCEVMARLRVVGLIDGNSCAFPITQMDLADATGLSVVHVNRTLQELRSAGLIVLRDRTLTIRDPEALMDAALFDPDYLHYVSTD</sequence>
<reference evidence="5 6" key="1">
    <citation type="journal article" date="2013" name="Appl. Environ. Microbiol.">
        <title>Genome analysis suggests that the soil oligotrophic bacterium Agromonas oligotrophica (Bradyrhizobium oligotrophicum) is a nitrogen-fixing symbiont of Aeschynomene indica.</title>
        <authorList>
            <person name="Okubo T."/>
            <person name="Fukushima S."/>
            <person name="Itakura M."/>
            <person name="Oshima K."/>
            <person name="Longtonglang A."/>
            <person name="Teaumroong N."/>
            <person name="Mitsui H."/>
            <person name="Hattori M."/>
            <person name="Hattori R."/>
            <person name="Hattori T."/>
            <person name="Minamisawa K."/>
        </authorList>
    </citation>
    <scope>NUCLEOTIDE SEQUENCE [LARGE SCALE GENOMIC DNA]</scope>
    <source>
        <strain evidence="5 6">S58</strain>
    </source>
</reference>
<evidence type="ECO:0000313" key="6">
    <source>
        <dbReference type="Proteomes" id="UP000011841"/>
    </source>
</evidence>
<dbReference type="GO" id="GO:0003677">
    <property type="term" value="F:DNA binding"/>
    <property type="evidence" value="ECO:0007669"/>
    <property type="project" value="UniProtKB-KW"/>
</dbReference>
<dbReference type="HOGENOM" id="CLU_075053_0_0_5"/>
<evidence type="ECO:0000259" key="4">
    <source>
        <dbReference type="PROSITE" id="PS51063"/>
    </source>
</evidence>
<accession>M4Z6T0</accession>
<dbReference type="GO" id="GO:0006355">
    <property type="term" value="P:regulation of DNA-templated transcription"/>
    <property type="evidence" value="ECO:0007669"/>
    <property type="project" value="InterPro"/>
</dbReference>
<dbReference type="Proteomes" id="UP000011841">
    <property type="component" value="Chromosome"/>
</dbReference>
<dbReference type="InterPro" id="IPR036388">
    <property type="entry name" value="WH-like_DNA-bd_sf"/>
</dbReference>
<dbReference type="InterPro" id="IPR018490">
    <property type="entry name" value="cNMP-bd_dom_sf"/>
</dbReference>
<dbReference type="Gene3D" id="2.60.120.10">
    <property type="entry name" value="Jelly Rolls"/>
    <property type="match status" value="1"/>
</dbReference>
<dbReference type="CDD" id="cd00038">
    <property type="entry name" value="CAP_ED"/>
    <property type="match status" value="1"/>
</dbReference>
<dbReference type="SUPFAM" id="SSF46785">
    <property type="entry name" value="Winged helix' DNA-binding domain"/>
    <property type="match status" value="1"/>
</dbReference>
<name>M4Z6T0_9BRAD</name>
<feature type="domain" description="HTH crp-type" evidence="4">
    <location>
        <begin position="95"/>
        <end position="169"/>
    </location>
</feature>
<dbReference type="STRING" id="1245469.S58_29160"/>
<dbReference type="InterPro" id="IPR012318">
    <property type="entry name" value="HTH_CRP"/>
</dbReference>
<dbReference type="SMART" id="SM00419">
    <property type="entry name" value="HTH_CRP"/>
    <property type="match status" value="1"/>
</dbReference>
<proteinExistence type="predicted"/>
<keyword evidence="6" id="KW-1185">Reference proteome</keyword>
<evidence type="ECO:0000313" key="5">
    <source>
        <dbReference type="EMBL" id="BAM88917.1"/>
    </source>
</evidence>
<dbReference type="Gene3D" id="1.10.10.10">
    <property type="entry name" value="Winged helix-like DNA-binding domain superfamily/Winged helix DNA-binding domain"/>
    <property type="match status" value="1"/>
</dbReference>
<evidence type="ECO:0000256" key="3">
    <source>
        <dbReference type="ARBA" id="ARBA00023163"/>
    </source>
</evidence>
<dbReference type="SUPFAM" id="SSF51206">
    <property type="entry name" value="cAMP-binding domain-like"/>
    <property type="match status" value="1"/>
</dbReference>
<keyword evidence="1" id="KW-0805">Transcription regulation</keyword>
<dbReference type="KEGG" id="aol:S58_29160"/>
<organism evidence="5 6">
    <name type="scientific">Bradyrhizobium oligotrophicum S58</name>
    <dbReference type="NCBI Taxonomy" id="1245469"/>
    <lineage>
        <taxon>Bacteria</taxon>
        <taxon>Pseudomonadati</taxon>
        <taxon>Pseudomonadota</taxon>
        <taxon>Alphaproteobacteria</taxon>
        <taxon>Hyphomicrobiales</taxon>
        <taxon>Nitrobacteraceae</taxon>
        <taxon>Bradyrhizobium</taxon>
    </lineage>
</organism>
<dbReference type="Pfam" id="PF00027">
    <property type="entry name" value="cNMP_binding"/>
    <property type="match status" value="1"/>
</dbReference>
<dbReference type="AlphaFoldDB" id="M4Z6T0"/>
<keyword evidence="2" id="KW-0238">DNA-binding</keyword>